<accession>A0A8H4CLG2</accession>
<comment type="caution">
    <text evidence="1">The sequence shown here is derived from an EMBL/GenBank/DDBJ whole genome shotgun (WGS) entry which is preliminary data.</text>
</comment>
<dbReference type="RefSeq" id="XP_045265138.1">
    <property type="nucleotide sequence ID" value="XM_045413504.1"/>
</dbReference>
<reference evidence="1" key="2">
    <citation type="submission" date="2020-03" db="EMBL/GenBank/DDBJ databases">
        <authorList>
            <person name="Fu F.-F."/>
            <person name="Chen J."/>
        </authorList>
    </citation>
    <scope>NUCLEOTIDE SEQUENCE</scope>
    <source>
        <strain evidence="1">Lc1</strain>
    </source>
</reference>
<keyword evidence="2" id="KW-1185">Reference proteome</keyword>
<dbReference type="AlphaFoldDB" id="A0A8H4CLG2"/>
<name>A0A8H4CLG2_COLGL</name>
<proteinExistence type="predicted"/>
<protein>
    <recommendedName>
        <fullName evidence="3">BTB domain-containing protein</fullName>
    </recommendedName>
</protein>
<reference evidence="1" key="1">
    <citation type="journal article" date="2020" name="Phytopathology">
        <title>Genome sequence and comparative analysis of Colletotrichum gloeosporioides isolated from Liriodendron leaves.</title>
        <authorList>
            <person name="Fu F.F."/>
            <person name="Hao Z."/>
            <person name="Wang P."/>
            <person name="Lu Y."/>
            <person name="Xue L.J."/>
            <person name="Wei G."/>
            <person name="Tian Y."/>
            <person name="Baishi H."/>
            <person name="Xu H."/>
            <person name="Shi J."/>
            <person name="Cheng T."/>
            <person name="Wang G."/>
            <person name="Yi Y."/>
            <person name="Chen J."/>
        </authorList>
    </citation>
    <scope>NUCLEOTIDE SEQUENCE</scope>
    <source>
        <strain evidence="1">Lc1</strain>
    </source>
</reference>
<evidence type="ECO:0000313" key="1">
    <source>
        <dbReference type="EMBL" id="KAF3805979.1"/>
    </source>
</evidence>
<dbReference type="EMBL" id="WVTB01000038">
    <property type="protein sequence ID" value="KAF3805979.1"/>
    <property type="molecule type" value="Genomic_DNA"/>
</dbReference>
<dbReference type="Proteomes" id="UP000613401">
    <property type="component" value="Unassembled WGS sequence"/>
</dbReference>
<organism evidence="1 2">
    <name type="scientific">Colletotrichum gloeosporioides</name>
    <name type="common">Anthracnose fungus</name>
    <name type="synonym">Glomerella cingulata</name>
    <dbReference type="NCBI Taxonomy" id="474922"/>
    <lineage>
        <taxon>Eukaryota</taxon>
        <taxon>Fungi</taxon>
        <taxon>Dikarya</taxon>
        <taxon>Ascomycota</taxon>
        <taxon>Pezizomycotina</taxon>
        <taxon>Sordariomycetes</taxon>
        <taxon>Hypocreomycetidae</taxon>
        <taxon>Glomerellales</taxon>
        <taxon>Glomerellaceae</taxon>
        <taxon>Colletotrichum</taxon>
        <taxon>Colletotrichum gloeosporioides species complex</taxon>
    </lineage>
</organism>
<dbReference type="GeneID" id="69020769"/>
<gene>
    <name evidence="1" type="ORF">GCG54_00013653</name>
</gene>
<evidence type="ECO:0000313" key="2">
    <source>
        <dbReference type="Proteomes" id="UP000613401"/>
    </source>
</evidence>
<evidence type="ECO:0008006" key="3">
    <source>
        <dbReference type="Google" id="ProtNLM"/>
    </source>
</evidence>
<sequence>MHYEELHQLDPDGDVELILRNPNAPFAVWDESEDAVVQHLSACDQKLSIKARYASYFLDWFSNAKHVSTFPPELLNINNPFDVDGFGEPVLCKFLLSSRHLMLASSIFNKQLSGPWKESHKDPVERVRRIDTTEWHLDALLILFQIIHGKNSHVPRFVDLEMLSKIATLVDYYDCHEAVQLYGDIWIDGIKDNIPNQCNRELVLWMLMSWVFAKEKIFNQVTRTAILDSKGPVPTLGLPIPQFIIDTIEIQRRAQISPVAAQLQDLLDSLRHGTVGCSFECSAILLGALTKQMHSHDLLELSSDSAYSDFIAYLSFPKVVNLYFWGHLQKSSL</sequence>